<dbReference type="SUPFAM" id="SSF46689">
    <property type="entry name" value="Homeodomain-like"/>
    <property type="match status" value="2"/>
</dbReference>
<dbReference type="PROSITE" id="PS01124">
    <property type="entry name" value="HTH_ARAC_FAMILY_2"/>
    <property type="match status" value="1"/>
</dbReference>
<dbReference type="Proteomes" id="UP000553963">
    <property type="component" value="Unassembled WGS sequence"/>
</dbReference>
<evidence type="ECO:0000313" key="5">
    <source>
        <dbReference type="Proteomes" id="UP000553963"/>
    </source>
</evidence>
<dbReference type="Pfam" id="PF06719">
    <property type="entry name" value="AraC_N"/>
    <property type="match status" value="1"/>
</dbReference>
<dbReference type="SMART" id="SM00342">
    <property type="entry name" value="HTH_ARAC"/>
    <property type="match status" value="1"/>
</dbReference>
<keyword evidence="5" id="KW-1185">Reference proteome</keyword>
<organism evidence="4 5">
    <name type="scientific">Kaistia hirudinis</name>
    <dbReference type="NCBI Taxonomy" id="1293440"/>
    <lineage>
        <taxon>Bacteria</taxon>
        <taxon>Pseudomonadati</taxon>
        <taxon>Pseudomonadota</taxon>
        <taxon>Alphaproteobacteria</taxon>
        <taxon>Hyphomicrobiales</taxon>
        <taxon>Kaistiaceae</taxon>
        <taxon>Kaistia</taxon>
    </lineage>
</organism>
<comment type="caution">
    <text evidence="4">The sequence shown here is derived from an EMBL/GenBank/DDBJ whole genome shotgun (WGS) entry which is preliminary data.</text>
</comment>
<dbReference type="InterPro" id="IPR009594">
    <property type="entry name" value="Tscrpt_reg_HTH_AraC_N"/>
</dbReference>
<keyword evidence="4" id="KW-0238">DNA-binding</keyword>
<keyword evidence="2" id="KW-0804">Transcription</keyword>
<keyword evidence="1" id="KW-0805">Transcription regulation</keyword>
<dbReference type="Gene3D" id="1.10.10.60">
    <property type="entry name" value="Homeodomain-like"/>
    <property type="match status" value="1"/>
</dbReference>
<proteinExistence type="predicted"/>
<dbReference type="RefSeq" id="WP_183400467.1">
    <property type="nucleotide sequence ID" value="NZ_JACIDS010000005.1"/>
</dbReference>
<dbReference type="PANTHER" id="PTHR43436:SF1">
    <property type="entry name" value="TRANSCRIPTIONAL REGULATORY PROTEIN"/>
    <property type="match status" value="1"/>
</dbReference>
<dbReference type="InterPro" id="IPR018060">
    <property type="entry name" value="HTH_AraC"/>
</dbReference>
<dbReference type="AlphaFoldDB" id="A0A840ARB8"/>
<dbReference type="GO" id="GO:0003700">
    <property type="term" value="F:DNA-binding transcription factor activity"/>
    <property type="evidence" value="ECO:0007669"/>
    <property type="project" value="InterPro"/>
</dbReference>
<accession>A0A840ARB8</accession>
<gene>
    <name evidence="4" type="ORF">GGR25_003863</name>
</gene>
<dbReference type="InterPro" id="IPR009057">
    <property type="entry name" value="Homeodomain-like_sf"/>
</dbReference>
<feature type="domain" description="HTH araC/xylS-type" evidence="3">
    <location>
        <begin position="188"/>
        <end position="286"/>
    </location>
</feature>
<evidence type="ECO:0000256" key="1">
    <source>
        <dbReference type="ARBA" id="ARBA00023015"/>
    </source>
</evidence>
<evidence type="ECO:0000256" key="2">
    <source>
        <dbReference type="ARBA" id="ARBA00023163"/>
    </source>
</evidence>
<evidence type="ECO:0000259" key="3">
    <source>
        <dbReference type="PROSITE" id="PS01124"/>
    </source>
</evidence>
<name>A0A840ARB8_9HYPH</name>
<protein>
    <submittedName>
        <fullName evidence="4">AraC-like DNA-binding protein</fullName>
    </submittedName>
</protein>
<dbReference type="GO" id="GO:0043565">
    <property type="term" value="F:sequence-specific DNA binding"/>
    <property type="evidence" value="ECO:0007669"/>
    <property type="project" value="InterPro"/>
</dbReference>
<dbReference type="PANTHER" id="PTHR43436">
    <property type="entry name" value="ARAC-FAMILY TRANSCRIPTIONAL REGULATOR"/>
    <property type="match status" value="1"/>
</dbReference>
<dbReference type="EMBL" id="JACIDS010000005">
    <property type="protein sequence ID" value="MBB3932799.1"/>
    <property type="molecule type" value="Genomic_DNA"/>
</dbReference>
<sequence>MEQLSELRDIMLRRAPPGRSETPVPSLRLLRSHAVTLAAPAFYEPVFCLAVQGSKRLVVGGEPLVYDQSNYLVVAVDMPVMACIVEASEDQPYLCVTLRLDRMAIVDILASLPPTEPADQGVGLAIGSVDADLLDPVLRLVRLIERPQDAAILAPLIEREILYRLLTGPAGSVLRQMVAQNSRLARVDRAIDWIKRHFHEPMRIEGLAEIAGMSPASLHRHFRAVTAMSPLQFQKQLRLQEARRRLVAEQLDAGIIGFSVGYESQSQFSREYARLFGEPPARDAQRLRALTASDPGRLVPAT</sequence>
<reference evidence="4 5" key="1">
    <citation type="submission" date="2020-08" db="EMBL/GenBank/DDBJ databases">
        <title>Genomic Encyclopedia of Type Strains, Phase IV (KMG-IV): sequencing the most valuable type-strain genomes for metagenomic binning, comparative biology and taxonomic classification.</title>
        <authorList>
            <person name="Goeker M."/>
        </authorList>
    </citation>
    <scope>NUCLEOTIDE SEQUENCE [LARGE SCALE GENOMIC DNA]</scope>
    <source>
        <strain evidence="4 5">DSM 25966</strain>
    </source>
</reference>
<evidence type="ECO:0000313" key="4">
    <source>
        <dbReference type="EMBL" id="MBB3932799.1"/>
    </source>
</evidence>
<dbReference type="Pfam" id="PF12833">
    <property type="entry name" value="HTH_18"/>
    <property type="match status" value="1"/>
</dbReference>